<evidence type="ECO:0000313" key="2">
    <source>
        <dbReference type="EMBL" id="CAI6372735.1"/>
    </source>
</evidence>
<dbReference type="Pfam" id="PF13843">
    <property type="entry name" value="DDE_Tnp_1_7"/>
    <property type="match status" value="1"/>
</dbReference>
<dbReference type="AlphaFoldDB" id="A0AAV0XW10"/>
<comment type="caution">
    <text evidence="2">The sequence shown here is derived from an EMBL/GenBank/DDBJ whole genome shotgun (WGS) entry which is preliminary data.</text>
</comment>
<dbReference type="EMBL" id="CARXXK010001070">
    <property type="protein sequence ID" value="CAI6372735.1"/>
    <property type="molecule type" value="Genomic_DNA"/>
</dbReference>
<accession>A0AAV0XW10</accession>
<proteinExistence type="predicted"/>
<protein>
    <recommendedName>
        <fullName evidence="1">PiggyBac transposable element-derived protein domain-containing protein</fullName>
    </recommendedName>
</protein>
<evidence type="ECO:0000313" key="3">
    <source>
        <dbReference type="Proteomes" id="UP001160148"/>
    </source>
</evidence>
<gene>
    <name evidence="2" type="ORF">MEUPH1_LOCUS26566</name>
</gene>
<sequence length="109" mass="13023">MKPMFETIVEESNLYATQHNANLNTNVEEIKAFIGMLIYIGYHSLPSIRLYWSTDQNVYCERVARKMPVKRFLKLLRYLHLNNNLNMPQRDSSHFDKLYKIRPIISFAR</sequence>
<evidence type="ECO:0000259" key="1">
    <source>
        <dbReference type="Pfam" id="PF13843"/>
    </source>
</evidence>
<dbReference type="Proteomes" id="UP001160148">
    <property type="component" value="Unassembled WGS sequence"/>
</dbReference>
<dbReference type="InterPro" id="IPR029526">
    <property type="entry name" value="PGBD"/>
</dbReference>
<keyword evidence="3" id="KW-1185">Reference proteome</keyword>
<dbReference type="PANTHER" id="PTHR46599:SF3">
    <property type="entry name" value="PIGGYBAC TRANSPOSABLE ELEMENT-DERIVED PROTEIN 4"/>
    <property type="match status" value="1"/>
</dbReference>
<reference evidence="2 3" key="1">
    <citation type="submission" date="2023-01" db="EMBL/GenBank/DDBJ databases">
        <authorList>
            <person name="Whitehead M."/>
        </authorList>
    </citation>
    <scope>NUCLEOTIDE SEQUENCE [LARGE SCALE GENOMIC DNA]</scope>
</reference>
<organism evidence="2 3">
    <name type="scientific">Macrosiphum euphorbiae</name>
    <name type="common">potato aphid</name>
    <dbReference type="NCBI Taxonomy" id="13131"/>
    <lineage>
        <taxon>Eukaryota</taxon>
        <taxon>Metazoa</taxon>
        <taxon>Ecdysozoa</taxon>
        <taxon>Arthropoda</taxon>
        <taxon>Hexapoda</taxon>
        <taxon>Insecta</taxon>
        <taxon>Pterygota</taxon>
        <taxon>Neoptera</taxon>
        <taxon>Paraneoptera</taxon>
        <taxon>Hemiptera</taxon>
        <taxon>Sternorrhyncha</taxon>
        <taxon>Aphidomorpha</taxon>
        <taxon>Aphidoidea</taxon>
        <taxon>Aphididae</taxon>
        <taxon>Macrosiphini</taxon>
        <taxon>Macrosiphum</taxon>
    </lineage>
</organism>
<dbReference type="PANTHER" id="PTHR46599">
    <property type="entry name" value="PIGGYBAC TRANSPOSABLE ELEMENT-DERIVED PROTEIN 4"/>
    <property type="match status" value="1"/>
</dbReference>
<feature type="domain" description="PiggyBac transposable element-derived protein" evidence="1">
    <location>
        <begin position="4"/>
        <end position="107"/>
    </location>
</feature>
<name>A0AAV0XW10_9HEMI</name>